<feature type="transmembrane region" description="Helical" evidence="1">
    <location>
        <begin position="410"/>
        <end position="431"/>
    </location>
</feature>
<reference evidence="2" key="1">
    <citation type="submission" date="2020-07" db="EMBL/GenBank/DDBJ databases">
        <title>Huge and variable diversity of episymbiotic CPR bacteria and DPANN archaea in groundwater ecosystems.</title>
        <authorList>
            <person name="He C.Y."/>
            <person name="Keren R."/>
            <person name="Whittaker M."/>
            <person name="Farag I.F."/>
            <person name="Doudna J."/>
            <person name="Cate J.H.D."/>
            <person name="Banfield J.F."/>
        </authorList>
    </citation>
    <scope>NUCLEOTIDE SEQUENCE</scope>
    <source>
        <strain evidence="2">NC_groundwater_1813_Pr3_B-0.1um_71_17</strain>
    </source>
</reference>
<keyword evidence="1" id="KW-0472">Membrane</keyword>
<keyword evidence="1" id="KW-1133">Transmembrane helix</keyword>
<evidence type="ECO:0000256" key="1">
    <source>
        <dbReference type="SAM" id="Phobius"/>
    </source>
</evidence>
<keyword evidence="1" id="KW-0812">Transmembrane</keyword>
<evidence type="ECO:0000313" key="2">
    <source>
        <dbReference type="EMBL" id="MBI5170427.1"/>
    </source>
</evidence>
<feature type="transmembrane region" description="Helical" evidence="1">
    <location>
        <begin position="371"/>
        <end position="390"/>
    </location>
</feature>
<feature type="transmembrane region" description="Helical" evidence="1">
    <location>
        <begin position="88"/>
        <end position="104"/>
    </location>
</feature>
<organism evidence="2 3">
    <name type="scientific">Eiseniibacteriota bacterium</name>
    <dbReference type="NCBI Taxonomy" id="2212470"/>
    <lineage>
        <taxon>Bacteria</taxon>
        <taxon>Candidatus Eiseniibacteriota</taxon>
    </lineage>
</organism>
<feature type="transmembrane region" description="Helical" evidence="1">
    <location>
        <begin position="443"/>
        <end position="462"/>
    </location>
</feature>
<dbReference type="AlphaFoldDB" id="A0A933W9B2"/>
<comment type="caution">
    <text evidence="2">The sequence shown here is derived from an EMBL/GenBank/DDBJ whole genome shotgun (WGS) entry which is preliminary data.</text>
</comment>
<protein>
    <submittedName>
        <fullName evidence="2">Uncharacterized protein</fullName>
    </submittedName>
</protein>
<feature type="transmembrane region" description="Helical" evidence="1">
    <location>
        <begin position="234"/>
        <end position="254"/>
    </location>
</feature>
<feature type="transmembrane region" description="Helical" evidence="1">
    <location>
        <begin position="33"/>
        <end position="51"/>
    </location>
</feature>
<accession>A0A933W9B2</accession>
<proteinExistence type="predicted"/>
<evidence type="ECO:0000313" key="3">
    <source>
        <dbReference type="Proteomes" id="UP000696931"/>
    </source>
</evidence>
<feature type="transmembrane region" description="Helical" evidence="1">
    <location>
        <begin position="496"/>
        <end position="517"/>
    </location>
</feature>
<feature type="transmembrane region" description="Helical" evidence="1">
    <location>
        <begin position="296"/>
        <end position="317"/>
    </location>
</feature>
<gene>
    <name evidence="2" type="ORF">HZA61_13135</name>
</gene>
<feature type="transmembrane region" description="Helical" evidence="1">
    <location>
        <begin position="58"/>
        <end position="82"/>
    </location>
</feature>
<name>A0A933W9B2_UNCEI</name>
<feature type="transmembrane region" description="Helical" evidence="1">
    <location>
        <begin position="201"/>
        <end position="222"/>
    </location>
</feature>
<sequence>MRATQSPWLWCWWPAAVWLAARALHVDVLQGAAGMLLVNLLPGLAALRLWGLADRGSAWVALGAGTLSPPIVAGVALAVGLAHGPIERVALPLVALALIVLSLPRRRREHDAGPEWARADVADRTALAMGVALAAIVALGLLNPRLARWSDSWFHAAVFNEILRAGVPVEFPHFAGGPLPYPWFFHVYLVACRPLVNPDPFLVMASLNLWTAALWGAAVYVLARATGLSPRAGVASALVAFVGVNPAGPLLFLAQGLVGETAGPAVLRQMVSDANTVLIALQWNFPMFQATWLGRLWTPTAFNFALASSAFLLALAFETWRAPSWRTTLLFAFGMTLLVHWHTLTALSVAIALAVGGVLGALPRARDDARGALGALARLGAGVVFAFVAAKPYLTLVTVGGNNKVMLLALSRLNLTGTVIAGGAVLVMAALAQRALPPRARGLWTGLLVALVLPCLFFDLPGEAEEKLFYPMFLVAVSVTGLTFERWWRGGALTRAVAALLVAGGVGTAAITAAGFLGDHRPLRDMVDAPHMHRAALYTTDEAAALRWVRERSPREAVFVQPLRRQGTEPILVHGGRRLFLGFADVFYRATFFSSGSRPPIPEDVWNEVQRRDAVQKAVFSDAPLRAADLEFLRTRPWPLYVWCDDSLAAGTLSPTLRDTSVARIAFATPSVRVLALRMAAPARE</sequence>
<feature type="transmembrane region" description="Helical" evidence="1">
    <location>
        <begin position="329"/>
        <end position="359"/>
    </location>
</feature>
<dbReference type="Proteomes" id="UP000696931">
    <property type="component" value="Unassembled WGS sequence"/>
</dbReference>
<feature type="transmembrane region" description="Helical" evidence="1">
    <location>
        <begin position="125"/>
        <end position="142"/>
    </location>
</feature>
<feature type="transmembrane region" description="Helical" evidence="1">
    <location>
        <begin position="468"/>
        <end position="484"/>
    </location>
</feature>
<dbReference type="EMBL" id="JACRIW010000092">
    <property type="protein sequence ID" value="MBI5170427.1"/>
    <property type="molecule type" value="Genomic_DNA"/>
</dbReference>